<gene>
    <name evidence="1" type="ORF">N776_06380</name>
</gene>
<proteinExistence type="predicted"/>
<dbReference type="Proteomes" id="UP000223296">
    <property type="component" value="Unassembled WGS sequence"/>
</dbReference>
<accession>A0AA44UAI2</accession>
<organism evidence="1 2">
    <name type="scientific">Neisseria gonorrhoeae 3502</name>
    <dbReference type="NCBI Taxonomy" id="1193404"/>
    <lineage>
        <taxon>Bacteria</taxon>
        <taxon>Pseudomonadati</taxon>
        <taxon>Pseudomonadota</taxon>
        <taxon>Betaproteobacteria</taxon>
        <taxon>Neisseriales</taxon>
        <taxon>Neisseriaceae</taxon>
        <taxon>Neisseria</taxon>
    </lineage>
</organism>
<name>A0AA44UAI2_NEIGO</name>
<protein>
    <submittedName>
        <fullName evidence="1">Uncharacterized protein</fullName>
    </submittedName>
</protein>
<dbReference type="AlphaFoldDB" id="A0AA44UAI2"/>
<reference evidence="1 2" key="1">
    <citation type="submission" date="2013-08" db="EMBL/GenBank/DDBJ databases">
        <authorList>
            <person name="Trees D."/>
        </authorList>
    </citation>
    <scope>NUCLEOTIDE SEQUENCE [LARGE SCALE GENOMIC DNA]</scope>
    <source>
        <strain evidence="1 2">3502</strain>
    </source>
</reference>
<dbReference type="EMBL" id="AVBE01000002">
    <property type="protein sequence ID" value="PHJ36234.1"/>
    <property type="molecule type" value="Genomic_DNA"/>
</dbReference>
<sequence length="31" mass="3453">MSGIAYRQTDAISKHSPAFGRVLQIYKPFGL</sequence>
<comment type="caution">
    <text evidence="1">The sequence shown here is derived from an EMBL/GenBank/DDBJ whole genome shotgun (WGS) entry which is preliminary data.</text>
</comment>
<evidence type="ECO:0000313" key="1">
    <source>
        <dbReference type="EMBL" id="PHJ36234.1"/>
    </source>
</evidence>
<evidence type="ECO:0000313" key="2">
    <source>
        <dbReference type="Proteomes" id="UP000223296"/>
    </source>
</evidence>